<proteinExistence type="predicted"/>
<gene>
    <name evidence="1" type="ORF">BU14_0610s0003</name>
</gene>
<dbReference type="AlphaFoldDB" id="A0A1X6NR43"/>
<name>A0A1X6NR43_PORUM</name>
<evidence type="ECO:0000313" key="2">
    <source>
        <dbReference type="Proteomes" id="UP000218209"/>
    </source>
</evidence>
<protein>
    <submittedName>
        <fullName evidence="1">Uncharacterized protein</fullName>
    </submittedName>
</protein>
<reference evidence="1 2" key="1">
    <citation type="submission" date="2017-03" db="EMBL/GenBank/DDBJ databases">
        <title>WGS assembly of Porphyra umbilicalis.</title>
        <authorList>
            <person name="Brawley S.H."/>
            <person name="Blouin N.A."/>
            <person name="Ficko-Blean E."/>
            <person name="Wheeler G.L."/>
            <person name="Lohr M."/>
            <person name="Goodson H.V."/>
            <person name="Jenkins J.W."/>
            <person name="Blaby-Haas C.E."/>
            <person name="Helliwell K.E."/>
            <person name="Chan C."/>
            <person name="Marriage T."/>
            <person name="Bhattacharya D."/>
            <person name="Klein A.S."/>
            <person name="Badis Y."/>
            <person name="Brodie J."/>
            <person name="Cao Y."/>
            <person name="Collen J."/>
            <person name="Dittami S.M."/>
            <person name="Gachon C.M."/>
            <person name="Green B.R."/>
            <person name="Karpowicz S."/>
            <person name="Kim J.W."/>
            <person name="Kudahl U."/>
            <person name="Lin S."/>
            <person name="Michel G."/>
            <person name="Mittag M."/>
            <person name="Olson B.J."/>
            <person name="Pangilinan J."/>
            <person name="Peng Y."/>
            <person name="Qiu H."/>
            <person name="Shu S."/>
            <person name="Singer J.T."/>
            <person name="Smith A.G."/>
            <person name="Sprecher B.N."/>
            <person name="Wagner V."/>
            <person name="Wang W."/>
            <person name="Wang Z.-Y."/>
            <person name="Yan J."/>
            <person name="Yarish C."/>
            <person name="Zoeuner-Riek S."/>
            <person name="Zhuang Y."/>
            <person name="Zou Y."/>
            <person name="Lindquist E.A."/>
            <person name="Grimwood J."/>
            <person name="Barry K."/>
            <person name="Rokhsar D.S."/>
            <person name="Schmutz J."/>
            <person name="Stiller J.W."/>
            <person name="Grossman A.R."/>
            <person name="Prochnik S.E."/>
        </authorList>
    </citation>
    <scope>NUCLEOTIDE SEQUENCE [LARGE SCALE GENOMIC DNA]</scope>
    <source>
        <strain evidence="1">4086291</strain>
    </source>
</reference>
<organism evidence="1 2">
    <name type="scientific">Porphyra umbilicalis</name>
    <name type="common">Purple laver</name>
    <name type="synonym">Red alga</name>
    <dbReference type="NCBI Taxonomy" id="2786"/>
    <lineage>
        <taxon>Eukaryota</taxon>
        <taxon>Rhodophyta</taxon>
        <taxon>Bangiophyceae</taxon>
        <taxon>Bangiales</taxon>
        <taxon>Bangiaceae</taxon>
        <taxon>Porphyra</taxon>
    </lineage>
</organism>
<keyword evidence="2" id="KW-1185">Reference proteome</keyword>
<evidence type="ECO:0000313" key="1">
    <source>
        <dbReference type="EMBL" id="OSX71047.1"/>
    </source>
</evidence>
<dbReference type="Proteomes" id="UP000218209">
    <property type="component" value="Unassembled WGS sequence"/>
</dbReference>
<dbReference type="EMBL" id="KV919176">
    <property type="protein sequence ID" value="OSX71047.1"/>
    <property type="molecule type" value="Genomic_DNA"/>
</dbReference>
<sequence>MSTAVAAALWVDREASTQAAAAYAAAAGVFLVWAAPVAAVTSAEGGVAVAAGGARSLSPSLPFGSYARSWCASPRRLPSRRLSESTAKLRHGRRLQPPTWPAWLVGARTNVLTEAGGGVPRAALFAPSAAAVASA</sequence>
<accession>A0A1X6NR43</accession>